<dbReference type="AlphaFoldDB" id="A0A8I5NCH4"/>
<dbReference type="GeneTree" id="ENSGT00940000163338"/>
<protein>
    <submittedName>
        <fullName evidence="1">Uncharacterized protein</fullName>
    </submittedName>
</protein>
<dbReference type="Ensembl" id="ENSPANT00000083913.1">
    <property type="protein sequence ID" value="ENSPANP00000059696.1"/>
    <property type="gene ID" value="ENSPANG00000042362.1"/>
</dbReference>
<reference evidence="1" key="3">
    <citation type="submission" date="2025-09" db="UniProtKB">
        <authorList>
            <consortium name="Ensembl"/>
        </authorList>
    </citation>
    <scope>IDENTIFICATION</scope>
</reference>
<keyword evidence="2" id="KW-1185">Reference proteome</keyword>
<dbReference type="GO" id="GO:0032580">
    <property type="term" value="C:Golgi cisterna membrane"/>
    <property type="evidence" value="ECO:0007669"/>
    <property type="project" value="TreeGrafter"/>
</dbReference>
<proteinExistence type="predicted"/>
<reference evidence="1 2" key="1">
    <citation type="submission" date="2012-03" db="EMBL/GenBank/DDBJ databases">
        <title>Whole Genome Assembly of Papio anubis.</title>
        <authorList>
            <person name="Liu Y.L."/>
            <person name="Abraham K.A."/>
            <person name="Akbar H.A."/>
            <person name="Ali S.A."/>
            <person name="Anosike U.A."/>
            <person name="Aqrawi P.A."/>
            <person name="Arias F.A."/>
            <person name="Attaway T.A."/>
            <person name="Awwad R.A."/>
            <person name="Babu C.B."/>
            <person name="Bandaranaike D.B."/>
            <person name="Battles P.B."/>
            <person name="Bell A.B."/>
            <person name="Beltran B.B."/>
            <person name="Berhane-Mersha D.B."/>
            <person name="Bess C.B."/>
            <person name="Bickham C.B."/>
            <person name="Bolden T.B."/>
            <person name="Carter K.C."/>
            <person name="Chau D.C."/>
            <person name="Chavez A.C."/>
            <person name="Clerc-Blankenburg K.C."/>
            <person name="Coyle M.C."/>
            <person name="Dao M.D."/>
            <person name="Davila M.L.D."/>
            <person name="Davy-Carroll L.D."/>
            <person name="Denson S.D."/>
            <person name="Dinh H.D."/>
            <person name="Fernandez S.F."/>
            <person name="Fernando P.F."/>
            <person name="Forbes L.F."/>
            <person name="Francis C.F."/>
            <person name="Francisco L.F."/>
            <person name="Fu Q.F."/>
            <person name="Garcia-Iii R.G."/>
            <person name="Garrett T.G."/>
            <person name="Gross S.G."/>
            <person name="Gubbala S.G."/>
            <person name="Hirani K.H."/>
            <person name="Hogues M.H."/>
            <person name="Hollins B.H."/>
            <person name="Jackson L.J."/>
            <person name="Javaid M.J."/>
            <person name="Jhangiani S.J."/>
            <person name="Johnson A.J."/>
            <person name="Johnson B.J."/>
            <person name="Jones J.J."/>
            <person name="Joshi V.J."/>
            <person name="Kalu J.K."/>
            <person name="Khan N.K."/>
            <person name="Korchina V.K."/>
            <person name="Kovar C.K."/>
            <person name="Lago L.L."/>
            <person name="Lara F.L."/>
            <person name="Le T.-K.L."/>
            <person name="Lee S.L."/>
            <person name="Legall-Iii F.L."/>
            <person name="Lemon S.L."/>
            <person name="Liu J.L."/>
            <person name="Liu Y.-S.L."/>
            <person name="Liyanage D.L."/>
            <person name="Lopez J.L."/>
            <person name="Lorensuhewa L.L."/>
            <person name="Mata R.M."/>
            <person name="Mathew T.M."/>
            <person name="Mercado C.M."/>
            <person name="Mercado I.M."/>
            <person name="Morales K.M."/>
            <person name="Morgan M.M."/>
            <person name="Munidasa M.M."/>
            <person name="Ngo D.N."/>
            <person name="Nguyen L.N."/>
            <person name="Nguyen T.N."/>
            <person name="Nguyen N.N."/>
            <person name="Obregon M.O."/>
            <person name="Okwuonu G.O."/>
            <person name="Ongeri F.O."/>
            <person name="Onwere C.O."/>
            <person name="Osifeso I.O."/>
            <person name="Parra A.P."/>
            <person name="Patil S.P."/>
            <person name="Perez A.P."/>
            <person name="Perez Y.P."/>
            <person name="Pham C.P."/>
            <person name="Pu L.-L.P."/>
            <person name="Puazo M.P."/>
            <person name="Quiroz J.Q."/>
            <person name="Rouhana J.R."/>
            <person name="Ruiz M.R."/>
            <person name="Ruiz S.-J.R."/>
            <person name="Saada N.S."/>
            <person name="Santibanez J.S."/>
            <person name="Scheel M.S."/>
            <person name="Schneider B.S."/>
            <person name="Simmons D.S."/>
            <person name="Sisson I.S."/>
            <person name="Tang L.-Y.T."/>
            <person name="Thornton R.T."/>
            <person name="Tisius J.T."/>
            <person name="Toledanes G.T."/>
            <person name="Trejos Z.T."/>
            <person name="Usmani K.U."/>
            <person name="Varghese R.V."/>
            <person name="Vattathil S.V."/>
            <person name="Vee V.V."/>
            <person name="Walker D.W."/>
            <person name="Weissenberger G.W."/>
            <person name="White C.W."/>
            <person name="Williams A.W."/>
            <person name="Woodworth J.W."/>
            <person name="Wright R.W."/>
            <person name="Zhu Y.Z."/>
            <person name="Han Y.H."/>
            <person name="Newsham I.N."/>
            <person name="Nazareth L.N."/>
            <person name="Worley K.W."/>
            <person name="Muzny D.M."/>
            <person name="Rogers J.R."/>
            <person name="Gibbs R.G."/>
        </authorList>
    </citation>
    <scope>NUCLEOTIDE SEQUENCE [LARGE SCALE GENOMIC DNA]</scope>
</reference>
<dbReference type="PANTHER" id="PTHR10881:SF46">
    <property type="entry name" value="GOLGIN SUBFAMILY A MEMBER 2"/>
    <property type="match status" value="1"/>
</dbReference>
<accession>A0A8I5NCH4</accession>
<dbReference type="GO" id="GO:0007030">
    <property type="term" value="P:Golgi organization"/>
    <property type="evidence" value="ECO:0007669"/>
    <property type="project" value="TreeGrafter"/>
</dbReference>
<dbReference type="PANTHER" id="PTHR10881">
    <property type="entry name" value="GOLGIN SUBFAMILY A MEMBER-RELATED"/>
    <property type="match status" value="1"/>
</dbReference>
<evidence type="ECO:0000313" key="2">
    <source>
        <dbReference type="Proteomes" id="UP000028761"/>
    </source>
</evidence>
<sequence>MAPVITEETPFNWKISLNRIRDQEKKASHQHQDALRRELEAQVHTIRILTCEKAELQTALYYSQHAVQQLEGESRDLVSRLHDSWKFAGDLERALSAVTTQKKKADRVSPTTCPIPWEPGFTDGGVSLKVPSAEWSVLPRRQHGHFLLLLCVVVRG</sequence>
<dbReference type="Proteomes" id="UP000028761">
    <property type="component" value="Chromosome 7"/>
</dbReference>
<dbReference type="GO" id="GO:0000137">
    <property type="term" value="C:Golgi cis cisterna"/>
    <property type="evidence" value="ECO:0007669"/>
    <property type="project" value="TreeGrafter"/>
</dbReference>
<organism evidence="1 2">
    <name type="scientific">Papio anubis</name>
    <name type="common">Olive baboon</name>
    <dbReference type="NCBI Taxonomy" id="9555"/>
    <lineage>
        <taxon>Eukaryota</taxon>
        <taxon>Metazoa</taxon>
        <taxon>Chordata</taxon>
        <taxon>Craniata</taxon>
        <taxon>Vertebrata</taxon>
        <taxon>Euteleostomi</taxon>
        <taxon>Mammalia</taxon>
        <taxon>Eutheria</taxon>
        <taxon>Euarchontoglires</taxon>
        <taxon>Primates</taxon>
        <taxon>Haplorrhini</taxon>
        <taxon>Catarrhini</taxon>
        <taxon>Cercopithecidae</taxon>
        <taxon>Cercopithecinae</taxon>
        <taxon>Papio</taxon>
    </lineage>
</organism>
<reference evidence="1" key="2">
    <citation type="submission" date="2025-08" db="UniProtKB">
        <authorList>
            <consortium name="Ensembl"/>
        </authorList>
    </citation>
    <scope>IDENTIFICATION</scope>
</reference>
<dbReference type="GO" id="GO:0005801">
    <property type="term" value="C:cis-Golgi network"/>
    <property type="evidence" value="ECO:0007669"/>
    <property type="project" value="TreeGrafter"/>
</dbReference>
<dbReference type="InterPro" id="IPR024858">
    <property type="entry name" value="GOLGA"/>
</dbReference>
<evidence type="ECO:0000313" key="1">
    <source>
        <dbReference type="Ensembl" id="ENSPANP00000059696.1"/>
    </source>
</evidence>
<name>A0A8I5NCH4_PAPAN</name>
<dbReference type="OMA" id="KVPSAEW"/>